<organism evidence="6 7">
    <name type="scientific">Singulisphaera acidiphila (strain ATCC BAA-1392 / DSM 18658 / VKM B-2454 / MOB10)</name>
    <dbReference type="NCBI Taxonomy" id="886293"/>
    <lineage>
        <taxon>Bacteria</taxon>
        <taxon>Pseudomonadati</taxon>
        <taxon>Planctomycetota</taxon>
        <taxon>Planctomycetia</taxon>
        <taxon>Isosphaerales</taxon>
        <taxon>Isosphaeraceae</taxon>
        <taxon>Singulisphaera</taxon>
    </lineage>
</organism>
<dbReference type="GO" id="GO:0008745">
    <property type="term" value="F:N-acetylmuramoyl-L-alanine amidase activity"/>
    <property type="evidence" value="ECO:0007669"/>
    <property type="project" value="UniProtKB-EC"/>
</dbReference>
<evidence type="ECO:0000256" key="3">
    <source>
        <dbReference type="ARBA" id="ARBA00022801"/>
    </source>
</evidence>
<dbReference type="OrthoDB" id="9794842at2"/>
<dbReference type="SUPFAM" id="SSF55846">
    <property type="entry name" value="N-acetylmuramoyl-L-alanine amidase-like"/>
    <property type="match status" value="1"/>
</dbReference>
<evidence type="ECO:0000256" key="4">
    <source>
        <dbReference type="ARBA" id="ARBA00023316"/>
    </source>
</evidence>
<dbReference type="PANTHER" id="PTHR30417">
    <property type="entry name" value="N-ACETYLMURAMOYL-L-ALANINE AMIDASE AMID"/>
    <property type="match status" value="1"/>
</dbReference>
<dbReference type="EMBL" id="CP003364">
    <property type="protein sequence ID" value="AGA28616.1"/>
    <property type="molecule type" value="Genomic_DNA"/>
</dbReference>
<evidence type="ECO:0000313" key="6">
    <source>
        <dbReference type="EMBL" id="AGA28616.1"/>
    </source>
</evidence>
<feature type="domain" description="N-acetylmuramoyl-L-alanine amidase" evidence="5">
    <location>
        <begin position="131"/>
        <end position="332"/>
    </location>
</feature>
<evidence type="ECO:0000313" key="7">
    <source>
        <dbReference type="Proteomes" id="UP000010798"/>
    </source>
</evidence>
<protein>
    <recommendedName>
        <fullName evidence="2">N-acetylmuramoyl-L-alanine amidase</fullName>
        <ecNumber evidence="2">3.5.1.28</ecNumber>
    </recommendedName>
</protein>
<dbReference type="eggNOG" id="COG3023">
    <property type="taxonomic scope" value="Bacteria"/>
</dbReference>
<keyword evidence="7" id="KW-1185">Reference proteome</keyword>
<gene>
    <name evidence="6" type="ordered locus">Sinac_4427</name>
</gene>
<dbReference type="Gene3D" id="3.40.80.10">
    <property type="entry name" value="Peptidoglycan recognition protein-like"/>
    <property type="match status" value="1"/>
</dbReference>
<dbReference type="PANTHER" id="PTHR30417:SF1">
    <property type="entry name" value="N-ACETYLMURAMOYL-L-ALANINE AMIDASE AMID"/>
    <property type="match status" value="1"/>
</dbReference>
<keyword evidence="3" id="KW-0378">Hydrolase</keyword>
<sequence length="349" mass="38802">MTNVLLSIRNSAVDRRTLLGTGLLLLLGFGASASADEPKVGEKLPRRGDEIVVCGQLFHTTAPVVLWTDPGGYDAYRVDRRFGPVVNVREKAKVKERNEVTIGFGVRQVPLTPEQTEQVRGGGWDLTSLQNVVDQFVIHYDVAGTSQSCFQVLHDKRGLSVQFMLDLDGTIYQTLDLKEGAWHATKANGRSIGIEIANMGAYPIGGAKTFDEWYRRDSDGQVQIILPDNELKAQHKRGENPTWVPRPSRTEPVVGTIHGQKLQQYDLTPEQYDSLTKLTATLCTVFPKIKCEYPRDQAGALLTKTLPNAEYDRFQGVLGHYHIQTNKTDPGPAFQWDKVIDGARALMAK</sequence>
<dbReference type="HOGENOM" id="CLU_976047_0_0_0"/>
<proteinExistence type="predicted"/>
<dbReference type="InterPro" id="IPR002502">
    <property type="entry name" value="Amidase_domain"/>
</dbReference>
<dbReference type="RefSeq" id="WP_015247734.1">
    <property type="nucleotide sequence ID" value="NC_019892.1"/>
</dbReference>
<evidence type="ECO:0000256" key="1">
    <source>
        <dbReference type="ARBA" id="ARBA00001561"/>
    </source>
</evidence>
<keyword evidence="4" id="KW-0961">Cell wall biogenesis/degradation</keyword>
<dbReference type="AlphaFoldDB" id="L0DIX9"/>
<reference evidence="6 7" key="1">
    <citation type="submission" date="2012-02" db="EMBL/GenBank/DDBJ databases">
        <title>Complete sequence of chromosome of Singulisphaera acidiphila DSM 18658.</title>
        <authorList>
            <consortium name="US DOE Joint Genome Institute (JGI-PGF)"/>
            <person name="Lucas S."/>
            <person name="Copeland A."/>
            <person name="Lapidus A."/>
            <person name="Glavina del Rio T."/>
            <person name="Dalin E."/>
            <person name="Tice H."/>
            <person name="Bruce D."/>
            <person name="Goodwin L."/>
            <person name="Pitluck S."/>
            <person name="Peters L."/>
            <person name="Ovchinnikova G."/>
            <person name="Chertkov O."/>
            <person name="Kyrpides N."/>
            <person name="Mavromatis K."/>
            <person name="Ivanova N."/>
            <person name="Brettin T."/>
            <person name="Detter J.C."/>
            <person name="Han C."/>
            <person name="Larimer F."/>
            <person name="Land M."/>
            <person name="Hauser L."/>
            <person name="Markowitz V."/>
            <person name="Cheng J.-F."/>
            <person name="Hugenholtz P."/>
            <person name="Woyke T."/>
            <person name="Wu D."/>
            <person name="Tindall B."/>
            <person name="Pomrenke H."/>
            <person name="Brambilla E."/>
            <person name="Klenk H.-P."/>
            <person name="Eisen J.A."/>
        </authorList>
    </citation>
    <scope>NUCLEOTIDE SEQUENCE [LARGE SCALE GENOMIC DNA]</scope>
    <source>
        <strain evidence="7">ATCC BAA-1392 / DSM 18658 / VKM B-2454 / MOB10</strain>
    </source>
</reference>
<dbReference type="GO" id="GO:0009254">
    <property type="term" value="P:peptidoglycan turnover"/>
    <property type="evidence" value="ECO:0007669"/>
    <property type="project" value="TreeGrafter"/>
</dbReference>
<accession>L0DIX9</accession>
<name>L0DIX9_SINAD</name>
<dbReference type="KEGG" id="saci:Sinac_4427"/>
<comment type="catalytic activity">
    <reaction evidence="1">
        <text>Hydrolyzes the link between N-acetylmuramoyl residues and L-amino acid residues in certain cell-wall glycopeptides.</text>
        <dbReference type="EC" id="3.5.1.28"/>
    </reaction>
</comment>
<dbReference type="CDD" id="cd06583">
    <property type="entry name" value="PGRP"/>
    <property type="match status" value="1"/>
</dbReference>
<dbReference type="Proteomes" id="UP000010798">
    <property type="component" value="Chromosome"/>
</dbReference>
<dbReference type="GO" id="GO:0071555">
    <property type="term" value="P:cell wall organization"/>
    <property type="evidence" value="ECO:0007669"/>
    <property type="project" value="UniProtKB-KW"/>
</dbReference>
<dbReference type="GO" id="GO:0009253">
    <property type="term" value="P:peptidoglycan catabolic process"/>
    <property type="evidence" value="ECO:0007669"/>
    <property type="project" value="InterPro"/>
</dbReference>
<evidence type="ECO:0000259" key="5">
    <source>
        <dbReference type="Pfam" id="PF01510"/>
    </source>
</evidence>
<evidence type="ECO:0000256" key="2">
    <source>
        <dbReference type="ARBA" id="ARBA00011901"/>
    </source>
</evidence>
<dbReference type="STRING" id="886293.Sinac_4427"/>
<dbReference type="InterPro" id="IPR036505">
    <property type="entry name" value="Amidase/PGRP_sf"/>
</dbReference>
<dbReference type="Pfam" id="PF01510">
    <property type="entry name" value="Amidase_2"/>
    <property type="match status" value="1"/>
</dbReference>
<dbReference type="InterPro" id="IPR051206">
    <property type="entry name" value="NAMLAA_amidase_2"/>
</dbReference>
<dbReference type="EC" id="3.5.1.28" evidence="2"/>